<accession>A0A6C0BKD8</accession>
<dbReference type="AlphaFoldDB" id="A0A6C0BKD8"/>
<proteinExistence type="predicted"/>
<dbReference type="EMBL" id="MN739179">
    <property type="protein sequence ID" value="QHS92482.1"/>
    <property type="molecule type" value="Genomic_DNA"/>
</dbReference>
<protein>
    <submittedName>
        <fullName evidence="1">Uncharacterized protein</fullName>
    </submittedName>
</protein>
<organism evidence="1">
    <name type="scientific">viral metagenome</name>
    <dbReference type="NCBI Taxonomy" id="1070528"/>
    <lineage>
        <taxon>unclassified sequences</taxon>
        <taxon>metagenomes</taxon>
        <taxon>organismal metagenomes</taxon>
    </lineage>
</organism>
<sequence length="55" mass="6500">MNGQRTEEGNQLYESYFEIIKLAHITDPFNHYIPYDERNKDPLKIGDHTTASFKL</sequence>
<name>A0A6C0BKD8_9ZZZZ</name>
<evidence type="ECO:0000313" key="1">
    <source>
        <dbReference type="EMBL" id="QHS92482.1"/>
    </source>
</evidence>
<reference evidence="1" key="1">
    <citation type="journal article" date="2020" name="Nature">
        <title>Giant virus diversity and host interactions through global metagenomics.</title>
        <authorList>
            <person name="Schulz F."/>
            <person name="Roux S."/>
            <person name="Paez-Espino D."/>
            <person name="Jungbluth S."/>
            <person name="Walsh D.A."/>
            <person name="Denef V.J."/>
            <person name="McMahon K.D."/>
            <person name="Konstantinidis K.T."/>
            <person name="Eloe-Fadrosh E.A."/>
            <person name="Kyrpides N.C."/>
            <person name="Woyke T."/>
        </authorList>
    </citation>
    <scope>NUCLEOTIDE SEQUENCE</scope>
    <source>
        <strain evidence="1">GVMAG-M-3300014204-73</strain>
    </source>
</reference>